<dbReference type="Pfam" id="PF02602">
    <property type="entry name" value="HEM4"/>
    <property type="match status" value="1"/>
</dbReference>
<comment type="caution">
    <text evidence="11">The sequence shown here is derived from an EMBL/GenBank/DDBJ whole genome shotgun (WGS) entry which is preliminary data.</text>
</comment>
<dbReference type="UniPathway" id="UPA00251">
    <property type="reaction ID" value="UER00320"/>
</dbReference>
<evidence type="ECO:0000313" key="11">
    <source>
        <dbReference type="EMBL" id="OFC70249.1"/>
    </source>
</evidence>
<comment type="catalytic activity">
    <reaction evidence="8 9">
        <text>hydroxymethylbilane = uroporphyrinogen III + H2O</text>
        <dbReference type="Rhea" id="RHEA:18965"/>
        <dbReference type="ChEBI" id="CHEBI:15377"/>
        <dbReference type="ChEBI" id="CHEBI:57308"/>
        <dbReference type="ChEBI" id="CHEBI:57845"/>
        <dbReference type="EC" id="4.2.1.75"/>
    </reaction>
</comment>
<evidence type="ECO:0000256" key="5">
    <source>
        <dbReference type="ARBA" id="ARBA00023244"/>
    </source>
</evidence>
<name>A0A1E7Z9Q5_9ALTE</name>
<feature type="domain" description="Tetrapyrrole biosynthesis uroporphyrinogen III synthase" evidence="10">
    <location>
        <begin position="19"/>
        <end position="228"/>
    </location>
</feature>
<organism evidence="11 12">
    <name type="scientific">Alteromonas confluentis</name>
    <dbReference type="NCBI Taxonomy" id="1656094"/>
    <lineage>
        <taxon>Bacteria</taxon>
        <taxon>Pseudomonadati</taxon>
        <taxon>Pseudomonadota</taxon>
        <taxon>Gammaproteobacteria</taxon>
        <taxon>Alteromonadales</taxon>
        <taxon>Alteromonadaceae</taxon>
        <taxon>Alteromonas/Salinimonas group</taxon>
        <taxon>Alteromonas</taxon>
    </lineage>
</organism>
<dbReference type="PANTHER" id="PTHR38042">
    <property type="entry name" value="UROPORPHYRINOGEN-III SYNTHASE, CHLOROPLASTIC"/>
    <property type="match status" value="1"/>
</dbReference>
<keyword evidence="4 9" id="KW-0456">Lyase</keyword>
<dbReference type="RefSeq" id="WP_070125892.1">
    <property type="nucleotide sequence ID" value="NZ_MDHN01000029.1"/>
</dbReference>
<evidence type="ECO:0000256" key="3">
    <source>
        <dbReference type="ARBA" id="ARBA00013109"/>
    </source>
</evidence>
<dbReference type="SUPFAM" id="SSF69618">
    <property type="entry name" value="HemD-like"/>
    <property type="match status" value="1"/>
</dbReference>
<dbReference type="InterPro" id="IPR036108">
    <property type="entry name" value="4pyrrol_syn_uPrphyn_synt_sf"/>
</dbReference>
<protein>
    <recommendedName>
        <fullName evidence="7 9">Uroporphyrinogen-III synthase</fullName>
        <ecNumber evidence="3 9">4.2.1.75</ecNumber>
    </recommendedName>
</protein>
<sequence>MILITRPAQKLTKSVACFRRAGIATTGCAPVTIGPCDQAVTACQHTLINTPPDYVIVTSAFAVAALPPASQIRSNILWFAVGNATAEALREAGFNAGVPEQQNSEGLLALSQLRDAKSRQIVIIKGQGGRTTLSNTLLAQGNHVEVFDVYHREKLDNPVLTDNWQWQQITGIVATSAEMAEQLFRFYDGKTLQAQRWLTVSERIAAHLKSLGVSNVGVCNDASDNALIAWIKDNWE</sequence>
<evidence type="ECO:0000313" key="12">
    <source>
        <dbReference type="Proteomes" id="UP000175691"/>
    </source>
</evidence>
<comment type="similarity">
    <text evidence="2 9">Belongs to the uroporphyrinogen-III synthase family.</text>
</comment>
<gene>
    <name evidence="11" type="ORF">BFC18_13795</name>
</gene>
<dbReference type="AlphaFoldDB" id="A0A1E7Z9Q5"/>
<accession>A0A1E7Z9Q5</accession>
<evidence type="ECO:0000256" key="6">
    <source>
        <dbReference type="ARBA" id="ARBA00037589"/>
    </source>
</evidence>
<evidence type="ECO:0000256" key="4">
    <source>
        <dbReference type="ARBA" id="ARBA00023239"/>
    </source>
</evidence>
<dbReference type="InterPro" id="IPR003754">
    <property type="entry name" value="4pyrrol_synth_uPrphyn_synth"/>
</dbReference>
<evidence type="ECO:0000259" key="10">
    <source>
        <dbReference type="Pfam" id="PF02602"/>
    </source>
</evidence>
<dbReference type="GO" id="GO:0004852">
    <property type="term" value="F:uroporphyrinogen-III synthase activity"/>
    <property type="evidence" value="ECO:0007669"/>
    <property type="project" value="UniProtKB-UniRule"/>
</dbReference>
<dbReference type="GO" id="GO:0006780">
    <property type="term" value="P:uroporphyrinogen III biosynthetic process"/>
    <property type="evidence" value="ECO:0007669"/>
    <property type="project" value="UniProtKB-UniRule"/>
</dbReference>
<dbReference type="STRING" id="1656094.BFC18_13795"/>
<dbReference type="CDD" id="cd06578">
    <property type="entry name" value="HemD"/>
    <property type="match status" value="1"/>
</dbReference>
<dbReference type="OrthoDB" id="9787650at2"/>
<keyword evidence="12" id="KW-1185">Reference proteome</keyword>
<comment type="function">
    <text evidence="6 9">Catalyzes cyclization of the linear tetrapyrrole, hydroxymethylbilane, to the macrocyclic uroporphyrinogen III.</text>
</comment>
<evidence type="ECO:0000256" key="1">
    <source>
        <dbReference type="ARBA" id="ARBA00004772"/>
    </source>
</evidence>
<dbReference type="PANTHER" id="PTHR38042:SF1">
    <property type="entry name" value="UROPORPHYRINOGEN-III SYNTHASE, CHLOROPLASTIC"/>
    <property type="match status" value="1"/>
</dbReference>
<evidence type="ECO:0000256" key="2">
    <source>
        <dbReference type="ARBA" id="ARBA00008133"/>
    </source>
</evidence>
<reference evidence="11 12" key="1">
    <citation type="submission" date="2016-08" db="EMBL/GenBank/DDBJ databases">
        <authorList>
            <person name="Seilhamer J.J."/>
        </authorList>
    </citation>
    <scope>NUCLEOTIDE SEQUENCE [LARGE SCALE GENOMIC DNA]</scope>
    <source>
        <strain evidence="11 12">KCTC 42603</strain>
    </source>
</reference>
<dbReference type="EC" id="4.2.1.75" evidence="3 9"/>
<keyword evidence="5 9" id="KW-0627">Porphyrin biosynthesis</keyword>
<evidence type="ECO:0000256" key="8">
    <source>
        <dbReference type="ARBA" id="ARBA00048617"/>
    </source>
</evidence>
<comment type="pathway">
    <text evidence="1 9">Porphyrin-containing compound metabolism; protoporphyrin-IX biosynthesis; coproporphyrinogen-III from 5-aminolevulinate: step 3/4.</text>
</comment>
<dbReference type="GO" id="GO:0006782">
    <property type="term" value="P:protoporphyrinogen IX biosynthetic process"/>
    <property type="evidence" value="ECO:0007669"/>
    <property type="project" value="UniProtKB-UniRule"/>
</dbReference>
<dbReference type="Proteomes" id="UP000175691">
    <property type="component" value="Unassembled WGS sequence"/>
</dbReference>
<evidence type="ECO:0000256" key="7">
    <source>
        <dbReference type="ARBA" id="ARBA00040167"/>
    </source>
</evidence>
<proteinExistence type="inferred from homology"/>
<dbReference type="EMBL" id="MDHN01000029">
    <property type="protein sequence ID" value="OFC70249.1"/>
    <property type="molecule type" value="Genomic_DNA"/>
</dbReference>
<evidence type="ECO:0000256" key="9">
    <source>
        <dbReference type="RuleBase" id="RU366031"/>
    </source>
</evidence>
<dbReference type="Gene3D" id="3.40.50.10090">
    <property type="match status" value="2"/>
</dbReference>
<dbReference type="InterPro" id="IPR039793">
    <property type="entry name" value="UROS/Hem4"/>
</dbReference>